<evidence type="ECO:0000256" key="4">
    <source>
        <dbReference type="ARBA" id="ARBA00022645"/>
    </source>
</evidence>
<dbReference type="InterPro" id="IPR050396">
    <property type="entry name" value="Glycosyltr_51/Transpeptidase"/>
</dbReference>
<dbReference type="GO" id="GO:0030288">
    <property type="term" value="C:outer membrane-bounded periplasmic space"/>
    <property type="evidence" value="ECO:0007669"/>
    <property type="project" value="TreeGrafter"/>
</dbReference>
<evidence type="ECO:0000256" key="7">
    <source>
        <dbReference type="ARBA" id="ARBA00022679"/>
    </source>
</evidence>
<dbReference type="OrthoDB" id="9766909at2"/>
<dbReference type="SUPFAM" id="SSF53955">
    <property type="entry name" value="Lysozyme-like"/>
    <property type="match status" value="1"/>
</dbReference>
<feature type="domain" description="Penicillin-binding protein transpeptidase" evidence="12">
    <location>
        <begin position="304"/>
        <end position="523"/>
    </location>
</feature>
<dbReference type="Proteomes" id="UP000231644">
    <property type="component" value="Unassembled WGS sequence"/>
</dbReference>
<dbReference type="PANTHER" id="PTHR32282">
    <property type="entry name" value="BINDING PROTEIN TRANSPEPTIDASE, PUTATIVE-RELATED"/>
    <property type="match status" value="1"/>
</dbReference>
<evidence type="ECO:0000256" key="1">
    <source>
        <dbReference type="ARBA" id="ARBA00004752"/>
    </source>
</evidence>
<dbReference type="SUPFAM" id="SSF56601">
    <property type="entry name" value="beta-lactamase/transpeptidase-like"/>
    <property type="match status" value="1"/>
</dbReference>
<dbReference type="InterPro" id="IPR009647">
    <property type="entry name" value="PBP_C"/>
</dbReference>
<dbReference type="InterPro" id="IPR036950">
    <property type="entry name" value="PBP_transglycosylase"/>
</dbReference>
<keyword evidence="6" id="KW-0328">Glycosyltransferase</keyword>
<evidence type="ECO:0000256" key="10">
    <source>
        <dbReference type="ARBA" id="ARBA00044770"/>
    </source>
</evidence>
<dbReference type="Gene3D" id="1.10.3810.10">
    <property type="entry name" value="Biosynthetic peptidoglycan transglycosylase-like"/>
    <property type="match status" value="1"/>
</dbReference>
<evidence type="ECO:0000313" key="15">
    <source>
        <dbReference type="EMBL" id="SFD00579.1"/>
    </source>
</evidence>
<dbReference type="InterPro" id="IPR001460">
    <property type="entry name" value="PCN-bd_Tpept"/>
</dbReference>
<evidence type="ECO:0000256" key="9">
    <source>
        <dbReference type="ARBA" id="ARBA00023268"/>
    </source>
</evidence>
<keyword evidence="8" id="KW-0378">Hydrolase</keyword>
<comment type="catalytic activity">
    <reaction evidence="11">
        <text>[GlcNAc-(1-&gt;4)-Mur2Ac(oyl-L-Ala-gamma-D-Glu-L-Lys-D-Ala-D-Ala)](n)-di-trans,octa-cis-undecaprenyl diphosphate + beta-D-GlcNAc-(1-&gt;4)-Mur2Ac(oyl-L-Ala-gamma-D-Glu-L-Lys-D-Ala-D-Ala)-di-trans,octa-cis-undecaprenyl diphosphate = [GlcNAc-(1-&gt;4)-Mur2Ac(oyl-L-Ala-gamma-D-Glu-L-Lys-D-Ala-D-Ala)](n+1)-di-trans,octa-cis-undecaprenyl diphosphate + di-trans,octa-cis-undecaprenyl diphosphate + H(+)</text>
        <dbReference type="Rhea" id="RHEA:23708"/>
        <dbReference type="Rhea" id="RHEA-COMP:9602"/>
        <dbReference type="Rhea" id="RHEA-COMP:9603"/>
        <dbReference type="ChEBI" id="CHEBI:15378"/>
        <dbReference type="ChEBI" id="CHEBI:58405"/>
        <dbReference type="ChEBI" id="CHEBI:60033"/>
        <dbReference type="ChEBI" id="CHEBI:78435"/>
        <dbReference type="EC" id="2.4.99.28"/>
    </reaction>
</comment>
<dbReference type="AlphaFoldDB" id="A0A1I1NSI4"/>
<dbReference type="Pfam" id="PF06832">
    <property type="entry name" value="BiPBP_C"/>
    <property type="match status" value="1"/>
</dbReference>
<evidence type="ECO:0000259" key="13">
    <source>
        <dbReference type="Pfam" id="PF00912"/>
    </source>
</evidence>
<evidence type="ECO:0000256" key="5">
    <source>
        <dbReference type="ARBA" id="ARBA00022670"/>
    </source>
</evidence>
<evidence type="ECO:0000313" key="16">
    <source>
        <dbReference type="Proteomes" id="UP000231644"/>
    </source>
</evidence>
<evidence type="ECO:0000256" key="2">
    <source>
        <dbReference type="ARBA" id="ARBA00007090"/>
    </source>
</evidence>
<dbReference type="NCBIfam" id="TIGR02073">
    <property type="entry name" value="PBP_1c"/>
    <property type="match status" value="1"/>
</dbReference>
<keyword evidence="16" id="KW-1185">Reference proteome</keyword>
<dbReference type="Gene3D" id="3.40.710.10">
    <property type="entry name" value="DD-peptidase/beta-lactamase superfamily"/>
    <property type="match status" value="1"/>
</dbReference>
<feature type="domain" description="Penicillin-binding C-terminal" evidence="14">
    <location>
        <begin position="594"/>
        <end position="673"/>
    </location>
</feature>
<keyword evidence="5" id="KW-0645">Protease</keyword>
<dbReference type="RefSeq" id="WP_093446029.1">
    <property type="nucleotide sequence ID" value="NZ_FNZG01000001.1"/>
</dbReference>
<dbReference type="STRING" id="517719.SAMN05421762_3129"/>
<proteinExistence type="inferred from homology"/>
<dbReference type="GO" id="GO:0008658">
    <property type="term" value="F:penicillin binding"/>
    <property type="evidence" value="ECO:0007669"/>
    <property type="project" value="InterPro"/>
</dbReference>
<keyword evidence="7" id="KW-0808">Transferase</keyword>
<evidence type="ECO:0000256" key="3">
    <source>
        <dbReference type="ARBA" id="ARBA00007739"/>
    </source>
</evidence>
<dbReference type="UniPathway" id="UPA00219"/>
<dbReference type="InterPro" id="IPR011815">
    <property type="entry name" value="PBP_1c"/>
</dbReference>
<dbReference type="Pfam" id="PF00912">
    <property type="entry name" value="Transgly"/>
    <property type="match status" value="1"/>
</dbReference>
<feature type="domain" description="Glycosyl transferase family 51" evidence="13">
    <location>
        <begin position="61"/>
        <end position="226"/>
    </location>
</feature>
<dbReference type="InterPro" id="IPR001264">
    <property type="entry name" value="Glyco_trans_51"/>
</dbReference>
<dbReference type="EC" id="2.4.99.28" evidence="10"/>
<dbReference type="EMBL" id="FOLX01000001">
    <property type="protein sequence ID" value="SFD00579.1"/>
    <property type="molecule type" value="Genomic_DNA"/>
</dbReference>
<accession>A0A1I1NSI4</accession>
<gene>
    <name evidence="15" type="ORF">SAMN05421762_3129</name>
</gene>
<protein>
    <recommendedName>
        <fullName evidence="10">peptidoglycan glycosyltransferase</fullName>
        <ecNumber evidence="10">2.4.99.28</ecNumber>
    </recommendedName>
</protein>
<comment type="pathway">
    <text evidence="1">Cell wall biogenesis; peptidoglycan biosynthesis.</text>
</comment>
<evidence type="ECO:0000259" key="14">
    <source>
        <dbReference type="Pfam" id="PF06832"/>
    </source>
</evidence>
<organism evidence="15 16">
    <name type="scientific">Pseudooceanicola nitratireducens</name>
    <dbReference type="NCBI Taxonomy" id="517719"/>
    <lineage>
        <taxon>Bacteria</taxon>
        <taxon>Pseudomonadati</taxon>
        <taxon>Pseudomonadota</taxon>
        <taxon>Alphaproteobacteria</taxon>
        <taxon>Rhodobacterales</taxon>
        <taxon>Paracoccaceae</taxon>
        <taxon>Pseudooceanicola</taxon>
    </lineage>
</organism>
<comment type="similarity">
    <text evidence="2">In the C-terminal section; belongs to the transpeptidase family.</text>
</comment>
<dbReference type="GO" id="GO:0008955">
    <property type="term" value="F:peptidoglycan glycosyltransferase activity"/>
    <property type="evidence" value="ECO:0007669"/>
    <property type="project" value="UniProtKB-EC"/>
</dbReference>
<evidence type="ECO:0000256" key="11">
    <source>
        <dbReference type="ARBA" id="ARBA00049902"/>
    </source>
</evidence>
<dbReference type="Pfam" id="PF00905">
    <property type="entry name" value="Transpeptidase"/>
    <property type="match status" value="1"/>
</dbReference>
<dbReference type="InterPro" id="IPR012338">
    <property type="entry name" value="Beta-lactam/transpept-like"/>
</dbReference>
<keyword evidence="4" id="KW-0121">Carboxypeptidase</keyword>
<evidence type="ECO:0000256" key="8">
    <source>
        <dbReference type="ARBA" id="ARBA00022801"/>
    </source>
</evidence>
<comment type="similarity">
    <text evidence="3">In the N-terminal section; belongs to the glycosyltransferase 51 family.</text>
</comment>
<name>A0A1I1NSI4_9RHOB</name>
<dbReference type="GO" id="GO:0006508">
    <property type="term" value="P:proteolysis"/>
    <property type="evidence" value="ECO:0007669"/>
    <property type="project" value="UniProtKB-KW"/>
</dbReference>
<dbReference type="InterPro" id="IPR023346">
    <property type="entry name" value="Lysozyme-like_dom_sf"/>
</dbReference>
<evidence type="ECO:0000256" key="6">
    <source>
        <dbReference type="ARBA" id="ARBA00022676"/>
    </source>
</evidence>
<dbReference type="PANTHER" id="PTHR32282:SF15">
    <property type="entry name" value="PENICILLIN-BINDING PROTEIN 1C"/>
    <property type="match status" value="1"/>
</dbReference>
<keyword evidence="9" id="KW-0511">Multifunctional enzyme</keyword>
<dbReference type="GO" id="GO:0004180">
    <property type="term" value="F:carboxypeptidase activity"/>
    <property type="evidence" value="ECO:0007669"/>
    <property type="project" value="UniProtKB-KW"/>
</dbReference>
<dbReference type="GO" id="GO:0009252">
    <property type="term" value="P:peptidoglycan biosynthetic process"/>
    <property type="evidence" value="ECO:0007669"/>
    <property type="project" value="UniProtKB-UniPathway"/>
</dbReference>
<evidence type="ECO:0000259" key="12">
    <source>
        <dbReference type="Pfam" id="PF00905"/>
    </source>
</evidence>
<sequence>MTRAPGLLLALALTLWGGALARDGLDRWIDATVIPPLGVETAAEIRDRNGTLLRAYTVGDGLWRLRAGLDQIDPLYPALLMAYEDRRFLSHNGVDARALLRAAWSSLMAGRVVSGGSTLTMQLARLLEHSGTGAWAGKLRQMRLALALERRLSKDQILTLYTQLVPMGGNLEGVRAASLSYFGKEPRRLTPAEAALLVALPQSPEARRPDRHPGVARAARDRVLDRSVQFGALPKGDALAARRDPAPRLRRDFPALAPHLTDRAHATRPDAPVQQLTLSASLQHQVEALAQAALRHRSDRLSIAILVADHRSGEILASVGSEGLTTRGQGHVDMTRAVRSPGSTLKPLVYGLAFDRGLAHPLTMIEDRPMRFDGYAPQNFDGKFRGDVTVAEALRLSLNLPAVQLTQAIGPQNLMAALRRAGTLPELPGGRPGLAVSLGGVGLRLTDLVQLYAGLANGGMAQPLHWQAAENKSPSARILSRASAWQVAHILSDLAPPPGAPANRLAYKTGTSYGYRDAWAIGFDGAHVIGVWMGRPDGTAVPGAFGGDLAAPVLFDAFTRLKPTLDPLPPPPPETLLTSAANLPAPLRRFTGGTAQQEADHPRLTFPPDGAVLGQTQALPAKVRDGVPPFTWLVDGAPRVIATRRRETLLEGLGQGFADVTVIDASGRSSSSRIRLD</sequence>
<reference evidence="15 16" key="1">
    <citation type="submission" date="2016-10" db="EMBL/GenBank/DDBJ databases">
        <authorList>
            <person name="de Groot N.N."/>
        </authorList>
    </citation>
    <scope>NUCLEOTIDE SEQUENCE [LARGE SCALE GENOMIC DNA]</scope>
    <source>
        <strain evidence="15 16">DSM 29619</strain>
    </source>
</reference>